<dbReference type="PANTHER" id="PTHR10824:SF4">
    <property type="entry name" value="ACYL-COENZYME A THIOESTERASE 1-LIKE"/>
    <property type="match status" value="1"/>
</dbReference>
<accession>A0ABQ2XKJ5</accession>
<dbReference type="SUPFAM" id="SSF53474">
    <property type="entry name" value="alpha/beta-Hydrolases"/>
    <property type="match status" value="1"/>
</dbReference>
<dbReference type="RefSeq" id="WP_189346915.1">
    <property type="nucleotide sequence ID" value="NZ_BMYT01000005.1"/>
</dbReference>
<sequence>MKQVIIQLKLTTKLATKLILMLYIVSAQNLIMAQEQQVVFPERHGQVSQQLFTSTNKKQPLIVGLGGSEGGNPWASQFWKAQRDRFLERGYAVLALGYFGTKESPAKLDRIAIEGIHAAIMQAAQAPDINAECIIVMGGSRGGELALLLASLYKEYDAVIGIVAGSSIFPALTMTMDTPGWSHHGKLLPFVPVTEATYPALMRRDLRAAFSIMMEDQSAMDKASIAVENINGPVMLLSAKKDEMWPSTEMSDKIAQRLKAKSFAYPVQHIAIDGNHSAPLKHFDLIEQFLERELKQSKSECAL</sequence>
<name>A0ABQ2XKJ5_9BURK</name>
<protein>
    <recommendedName>
        <fullName evidence="1">BAAT/Acyl-CoA thioester hydrolase C-terminal domain-containing protein</fullName>
    </recommendedName>
</protein>
<gene>
    <name evidence="2" type="ORF">GCM10011282_29350</name>
</gene>
<dbReference type="InterPro" id="IPR029058">
    <property type="entry name" value="AB_hydrolase_fold"/>
</dbReference>
<comment type="caution">
    <text evidence="2">The sequence shown here is derived from an EMBL/GenBank/DDBJ whole genome shotgun (WGS) entry which is preliminary data.</text>
</comment>
<feature type="domain" description="BAAT/Acyl-CoA thioester hydrolase C-terminal" evidence="1">
    <location>
        <begin position="121"/>
        <end position="270"/>
    </location>
</feature>
<evidence type="ECO:0000259" key="1">
    <source>
        <dbReference type="Pfam" id="PF08840"/>
    </source>
</evidence>
<dbReference type="Gene3D" id="3.40.50.1820">
    <property type="entry name" value="alpha/beta hydrolase"/>
    <property type="match status" value="1"/>
</dbReference>
<proteinExistence type="predicted"/>
<keyword evidence="3" id="KW-1185">Reference proteome</keyword>
<organism evidence="2 3">
    <name type="scientific">Undibacterium macrobrachii</name>
    <dbReference type="NCBI Taxonomy" id="1119058"/>
    <lineage>
        <taxon>Bacteria</taxon>
        <taxon>Pseudomonadati</taxon>
        <taxon>Pseudomonadota</taxon>
        <taxon>Betaproteobacteria</taxon>
        <taxon>Burkholderiales</taxon>
        <taxon>Oxalobacteraceae</taxon>
        <taxon>Undibacterium</taxon>
    </lineage>
</organism>
<reference evidence="3" key="1">
    <citation type="journal article" date="2019" name="Int. J. Syst. Evol. Microbiol.">
        <title>The Global Catalogue of Microorganisms (GCM) 10K type strain sequencing project: providing services to taxonomists for standard genome sequencing and annotation.</title>
        <authorList>
            <consortium name="The Broad Institute Genomics Platform"/>
            <consortium name="The Broad Institute Genome Sequencing Center for Infectious Disease"/>
            <person name="Wu L."/>
            <person name="Ma J."/>
        </authorList>
    </citation>
    <scope>NUCLEOTIDE SEQUENCE [LARGE SCALE GENOMIC DNA]</scope>
    <source>
        <strain evidence="3">KCTC 23916</strain>
    </source>
</reference>
<evidence type="ECO:0000313" key="3">
    <source>
        <dbReference type="Proteomes" id="UP000620127"/>
    </source>
</evidence>
<dbReference type="InterPro" id="IPR014940">
    <property type="entry name" value="BAAT_C"/>
</dbReference>
<dbReference type="Pfam" id="PF08840">
    <property type="entry name" value="BAAT_C"/>
    <property type="match status" value="1"/>
</dbReference>
<dbReference type="EMBL" id="BMYT01000005">
    <property type="protein sequence ID" value="GGX21329.1"/>
    <property type="molecule type" value="Genomic_DNA"/>
</dbReference>
<dbReference type="PANTHER" id="PTHR10824">
    <property type="entry name" value="ACYL-COENZYME A THIOESTERASE-RELATED"/>
    <property type="match status" value="1"/>
</dbReference>
<evidence type="ECO:0000313" key="2">
    <source>
        <dbReference type="EMBL" id="GGX21329.1"/>
    </source>
</evidence>
<dbReference type="Proteomes" id="UP000620127">
    <property type="component" value="Unassembled WGS sequence"/>
</dbReference>